<dbReference type="OrthoDB" id="9773060at2"/>
<dbReference type="InterPro" id="IPR003115">
    <property type="entry name" value="ParB_N"/>
</dbReference>
<dbReference type="RefSeq" id="WP_086684572.1">
    <property type="nucleotide sequence ID" value="NZ_FNUJ01000007.1"/>
</dbReference>
<reference evidence="3" key="1">
    <citation type="submission" date="2016-10" db="EMBL/GenBank/DDBJ databases">
        <authorList>
            <person name="Varghese N."/>
            <person name="Submissions S."/>
        </authorList>
    </citation>
    <scope>NUCLEOTIDE SEQUENCE [LARGE SCALE GENOMIC DNA]</scope>
    <source>
        <strain evidence="3">DSM 44654</strain>
    </source>
</reference>
<name>A0A1H5RAE0_9PSEU</name>
<dbReference type="InterPro" id="IPR036086">
    <property type="entry name" value="ParB/Sulfiredoxin_sf"/>
</dbReference>
<sequence>MPTRIIEPLRGLAVPIDNLISDPDNARRGDVAAIRRSLNVFGQRKPVVAKLTGTDAEGRPTGIVTAGNHTLQAARDLGWSDLAAVFVDDDATTAKAYALADNRTAELATWDADQLAANLRSLADAEFDTLALGWSETELDKLTGDPADLTEFKEYDESAADDVKLMTCPECGHEFPP</sequence>
<dbReference type="EMBL" id="FNUJ01000007">
    <property type="protein sequence ID" value="SEF34377.1"/>
    <property type="molecule type" value="Genomic_DNA"/>
</dbReference>
<gene>
    <name evidence="2" type="ORF">SAMN05421837_107348</name>
</gene>
<dbReference type="AlphaFoldDB" id="A0A1H5RAE0"/>
<dbReference type="SUPFAM" id="SSF110849">
    <property type="entry name" value="ParB/Sulfiredoxin"/>
    <property type="match status" value="1"/>
</dbReference>
<proteinExistence type="predicted"/>
<dbReference type="SMART" id="SM00470">
    <property type="entry name" value="ParB"/>
    <property type="match status" value="1"/>
</dbReference>
<dbReference type="STRING" id="218821.SAMN05421837_107348"/>
<evidence type="ECO:0000313" key="2">
    <source>
        <dbReference type="EMBL" id="SEF34377.1"/>
    </source>
</evidence>
<feature type="domain" description="ParB-like N-terminal" evidence="1">
    <location>
        <begin position="12"/>
        <end position="103"/>
    </location>
</feature>
<protein>
    <submittedName>
        <fullName evidence="2">ParB-like nuclease domain-containing protein</fullName>
    </submittedName>
</protein>
<dbReference type="Proteomes" id="UP000198878">
    <property type="component" value="Unassembled WGS sequence"/>
</dbReference>
<evidence type="ECO:0000313" key="3">
    <source>
        <dbReference type="Proteomes" id="UP000198878"/>
    </source>
</evidence>
<organism evidence="2 3">
    <name type="scientific">Amycolatopsis pretoriensis</name>
    <dbReference type="NCBI Taxonomy" id="218821"/>
    <lineage>
        <taxon>Bacteria</taxon>
        <taxon>Bacillati</taxon>
        <taxon>Actinomycetota</taxon>
        <taxon>Actinomycetes</taxon>
        <taxon>Pseudonocardiales</taxon>
        <taxon>Pseudonocardiaceae</taxon>
        <taxon>Amycolatopsis</taxon>
    </lineage>
</organism>
<accession>A0A1H5RAE0</accession>
<evidence type="ECO:0000259" key="1">
    <source>
        <dbReference type="SMART" id="SM00470"/>
    </source>
</evidence>
<keyword evidence="3" id="KW-1185">Reference proteome</keyword>